<dbReference type="Pfam" id="PF12836">
    <property type="entry name" value="HHH_3"/>
    <property type="match status" value="1"/>
</dbReference>
<dbReference type="InterPro" id="IPR051675">
    <property type="entry name" value="Endo/Exo/Phosphatase_dom_1"/>
</dbReference>
<organism evidence="3">
    <name type="scientific">Intestinibacter bartlettii</name>
    <dbReference type="NCBI Taxonomy" id="261299"/>
    <lineage>
        <taxon>Bacteria</taxon>
        <taxon>Bacillati</taxon>
        <taxon>Bacillota</taxon>
        <taxon>Clostridia</taxon>
        <taxon>Peptostreptococcales</taxon>
        <taxon>Peptostreptococcaceae</taxon>
        <taxon>Intestinibacter</taxon>
    </lineage>
</organism>
<dbReference type="EMBL" id="CACRUE010000026">
    <property type="protein sequence ID" value="VYU08296.1"/>
    <property type="molecule type" value="Genomic_DNA"/>
</dbReference>
<keyword evidence="1" id="KW-0472">Membrane</keyword>
<name>A0A6N3BU26_9FIRM</name>
<dbReference type="SUPFAM" id="SSF47781">
    <property type="entry name" value="RuvA domain 2-like"/>
    <property type="match status" value="1"/>
</dbReference>
<keyword evidence="1" id="KW-0812">Transmembrane</keyword>
<feature type="transmembrane region" description="Helical" evidence="1">
    <location>
        <begin position="71"/>
        <end position="90"/>
    </location>
</feature>
<evidence type="ECO:0000313" key="2">
    <source>
        <dbReference type="EMBL" id="MCB5445448.1"/>
    </source>
</evidence>
<dbReference type="PANTHER" id="PTHR21180">
    <property type="entry name" value="ENDONUCLEASE/EXONUCLEASE/PHOSPHATASE FAMILY DOMAIN-CONTAINING PROTEIN 1"/>
    <property type="match status" value="1"/>
</dbReference>
<evidence type="ECO:0000313" key="4">
    <source>
        <dbReference type="Proteomes" id="UP001299409"/>
    </source>
</evidence>
<feature type="transmembrane region" description="Helical" evidence="1">
    <location>
        <begin position="46"/>
        <end position="65"/>
    </location>
</feature>
<dbReference type="Gene3D" id="1.10.150.320">
    <property type="entry name" value="Photosystem II 12 kDa extrinsic protein"/>
    <property type="match status" value="1"/>
</dbReference>
<gene>
    <name evidence="3" type="ORF">IBLFYP30_01692</name>
    <name evidence="2" type="ORF">LIP50_04440</name>
</gene>
<proteinExistence type="predicted"/>
<evidence type="ECO:0000313" key="3">
    <source>
        <dbReference type="EMBL" id="VYU08296.1"/>
    </source>
</evidence>
<keyword evidence="1" id="KW-1133">Transmembrane helix</keyword>
<sequence length="265" mass="30796">MTVTRRGLLWEILNSWWIILSFCGLSFISFFYIGNKSRTTKWKVTGILYFLVYVVALTCIATLPFGTLSNIAVVVWLASLLIGLIQSFMVRKEYLIRRDYILTNGIEEKDLEEMRKHVKKQYKGKDYIESSGNDTHFDSTYHSNIEYRDYDTVSNKPETNPFEGEYYDESIVKNNEEILDNSKYVSYSKKNKDAENISKSNQININFCTMDELLKLPGVNEETAAKAVSLREMLGGFNSVQEFIDMTHIEPQYVDQIREKATIRE</sequence>
<dbReference type="EMBL" id="JAJBMB010000003">
    <property type="protein sequence ID" value="MCB5445448.1"/>
    <property type="molecule type" value="Genomic_DNA"/>
</dbReference>
<reference evidence="2 4" key="2">
    <citation type="submission" date="2021-10" db="EMBL/GenBank/DDBJ databases">
        <title>Collection of gut derived symbiotic bacterial strains cultured from healthy donors.</title>
        <authorList>
            <person name="Lin H."/>
            <person name="Littmann E."/>
            <person name="Claire K."/>
            <person name="Pamer E."/>
        </authorList>
    </citation>
    <scope>NUCLEOTIDE SEQUENCE [LARGE SCALE GENOMIC DNA]</scope>
    <source>
        <strain evidence="2 4">MSK.17.68</strain>
    </source>
</reference>
<evidence type="ECO:0000256" key="1">
    <source>
        <dbReference type="SAM" id="Phobius"/>
    </source>
</evidence>
<reference evidence="3" key="1">
    <citation type="submission" date="2019-11" db="EMBL/GenBank/DDBJ databases">
        <authorList>
            <person name="Feng L."/>
        </authorList>
    </citation>
    <scope>NUCLEOTIDE SEQUENCE</scope>
    <source>
        <strain evidence="3">IbartlettiiLFYP30</strain>
    </source>
</reference>
<accession>A0A6N3BU26</accession>
<dbReference type="RefSeq" id="WP_048926412.1">
    <property type="nucleotide sequence ID" value="NZ_BAABXU010000001.1"/>
</dbReference>
<dbReference type="AlphaFoldDB" id="A0A6N3BU26"/>
<protein>
    <submittedName>
        <fullName evidence="2">Helix-hairpin-helix domain-containing protein</fullName>
    </submittedName>
    <submittedName>
        <fullName evidence="3">Helix-hairpin-helix motif protein</fullName>
    </submittedName>
</protein>
<dbReference type="Proteomes" id="UP001299409">
    <property type="component" value="Unassembled WGS sequence"/>
</dbReference>
<dbReference type="PANTHER" id="PTHR21180:SF32">
    <property type="entry name" value="ENDONUCLEASE_EXONUCLEASE_PHOSPHATASE FAMILY DOMAIN-CONTAINING PROTEIN 1"/>
    <property type="match status" value="1"/>
</dbReference>
<keyword evidence="4" id="KW-1185">Reference proteome</keyword>
<dbReference type="InterPro" id="IPR010994">
    <property type="entry name" value="RuvA_2-like"/>
</dbReference>
<feature type="transmembrane region" description="Helical" evidence="1">
    <location>
        <begin position="15"/>
        <end position="34"/>
    </location>
</feature>